<protein>
    <submittedName>
        <fullName evidence="2">Aspartate aminotransferase</fullName>
    </submittedName>
</protein>
<dbReference type="CDD" id="cd00609">
    <property type="entry name" value="AAT_like"/>
    <property type="match status" value="1"/>
</dbReference>
<accession>A0A073IQ20</accession>
<dbReference type="InterPro" id="IPR004839">
    <property type="entry name" value="Aminotransferase_I/II_large"/>
</dbReference>
<dbReference type="PANTHER" id="PTHR43510:SF1">
    <property type="entry name" value="AMINOTRANSFERASE FUNCTION, HYPOTHETICAL (EUROFUNG)"/>
    <property type="match status" value="1"/>
</dbReference>
<organism evidence="2 3">
    <name type="scientific">Synergistes jonesii</name>
    <dbReference type="NCBI Taxonomy" id="2754"/>
    <lineage>
        <taxon>Bacteria</taxon>
        <taxon>Thermotogati</taxon>
        <taxon>Synergistota</taxon>
        <taxon>Synergistia</taxon>
        <taxon>Synergistales</taxon>
        <taxon>Synergistaceae</taxon>
        <taxon>Synergistes</taxon>
    </lineage>
</organism>
<comment type="caution">
    <text evidence="2">The sequence shown here is derived from an EMBL/GenBank/DDBJ whole genome shotgun (WGS) entry which is preliminary data.</text>
</comment>
<keyword evidence="2" id="KW-0808">Transferase</keyword>
<dbReference type="Pfam" id="PF00155">
    <property type="entry name" value="Aminotran_1_2"/>
    <property type="match status" value="1"/>
</dbReference>
<gene>
    <name evidence="2" type="ORF">EH55_10065</name>
</gene>
<proteinExistence type="predicted"/>
<keyword evidence="3" id="KW-1185">Reference proteome</keyword>
<dbReference type="RefSeq" id="WP_037977984.1">
    <property type="nucleotide sequence ID" value="NZ_JMKI01000047.1"/>
</dbReference>
<dbReference type="AlphaFoldDB" id="A0A073IQ20"/>
<dbReference type="Gene3D" id="3.90.1150.10">
    <property type="entry name" value="Aspartate Aminotransferase, domain 1"/>
    <property type="match status" value="1"/>
</dbReference>
<dbReference type="InterPro" id="IPR015424">
    <property type="entry name" value="PyrdxlP-dep_Trfase"/>
</dbReference>
<evidence type="ECO:0000313" key="2">
    <source>
        <dbReference type="EMBL" id="KEJ91541.1"/>
    </source>
</evidence>
<dbReference type="EMBL" id="JMKI01000047">
    <property type="protein sequence ID" value="KEJ91541.1"/>
    <property type="molecule type" value="Genomic_DNA"/>
</dbReference>
<dbReference type="OrthoDB" id="9803354at2"/>
<evidence type="ECO:0000313" key="3">
    <source>
        <dbReference type="Proteomes" id="UP000027665"/>
    </source>
</evidence>
<dbReference type="InterPro" id="IPR015421">
    <property type="entry name" value="PyrdxlP-dep_Trfase_major"/>
</dbReference>
<dbReference type="InterPro" id="IPR015422">
    <property type="entry name" value="PyrdxlP-dep_Trfase_small"/>
</dbReference>
<dbReference type="Gene3D" id="3.40.640.10">
    <property type="entry name" value="Type I PLP-dependent aspartate aminotransferase-like (Major domain)"/>
    <property type="match status" value="1"/>
</dbReference>
<evidence type="ECO:0000259" key="1">
    <source>
        <dbReference type="Pfam" id="PF00155"/>
    </source>
</evidence>
<dbReference type="SUPFAM" id="SSF53383">
    <property type="entry name" value="PLP-dependent transferases"/>
    <property type="match status" value="1"/>
</dbReference>
<reference evidence="2 3" key="1">
    <citation type="submission" date="2014-04" db="EMBL/GenBank/DDBJ databases">
        <title>Draft Genome Sequence of Synergistes jonesii.</title>
        <authorList>
            <person name="Coil D.A."/>
            <person name="Eisen J.A."/>
            <person name="Holland-Moritz H.E."/>
        </authorList>
    </citation>
    <scope>NUCLEOTIDE SEQUENCE [LARGE SCALE GENOMIC DNA]</scope>
    <source>
        <strain evidence="2 3">78-1</strain>
    </source>
</reference>
<dbReference type="GO" id="GO:0008483">
    <property type="term" value="F:transaminase activity"/>
    <property type="evidence" value="ECO:0007669"/>
    <property type="project" value="UniProtKB-KW"/>
</dbReference>
<keyword evidence="2" id="KW-0032">Aminotransferase</keyword>
<dbReference type="GeneID" id="90984448"/>
<dbReference type="Proteomes" id="UP000027665">
    <property type="component" value="Unassembled WGS sequence"/>
</dbReference>
<dbReference type="eggNOG" id="COG0436">
    <property type="taxonomic scope" value="Bacteria"/>
</dbReference>
<dbReference type="PANTHER" id="PTHR43510">
    <property type="entry name" value="AMINOTRANSFERASE FUNCTION, HYPOTHETICAL (EUROFUNG)"/>
    <property type="match status" value="1"/>
</dbReference>
<dbReference type="STRING" id="2754.EH55_10065"/>
<feature type="domain" description="Aminotransferase class I/classII large" evidence="1">
    <location>
        <begin position="33"/>
        <end position="357"/>
    </location>
</feature>
<name>A0A073IQ20_9BACT</name>
<sequence>MKYTRMPIEKESPEQFGYDKIKNNLTETSVRDRNIKDLGLVIDDLLLPYGDHFGYKPLRELIAKQSGIEDPDCVIVTAGAASALFLVASSLLEPGSHMIVARPNYGTNIATPEAIGADISYLDQKFEDGFRVDIERLESLIRADTKYISLTNPHNPTGTLMSLAEVKKVIAIAERHNVWLLMDETYRDMFKDEALPVSASLSKKVVSISSLSKTYGIPGVRIGWAVCQDKNMMDMLICAKEQVCIGGSVVDEYIGWVALSQKEEWIKKNDALIARHFAIVKEWVNNDEFIEWVEPRAACTCFPRIKESAGVDIKKFYKIMNEKYGTYIGPGHWFGFDDRYMRIGYAWPLEEELKAGLAGISASIREARG</sequence>
<dbReference type="GO" id="GO:0030170">
    <property type="term" value="F:pyridoxal phosphate binding"/>
    <property type="evidence" value="ECO:0007669"/>
    <property type="project" value="InterPro"/>
</dbReference>